<accession>A0A7T3G0W2</accession>
<dbReference type="InterPro" id="IPR055944">
    <property type="entry name" value="DUF7522"/>
</dbReference>
<organism evidence="1 2">
    <name type="scientific">Halosimplex litoreum</name>
    <dbReference type="NCBI Taxonomy" id="1198301"/>
    <lineage>
        <taxon>Archaea</taxon>
        <taxon>Methanobacteriati</taxon>
        <taxon>Methanobacteriota</taxon>
        <taxon>Stenosarchaea group</taxon>
        <taxon>Halobacteria</taxon>
        <taxon>Halobacteriales</taxon>
        <taxon>Haloarculaceae</taxon>
        <taxon>Halosimplex</taxon>
    </lineage>
</organism>
<proteinExistence type="predicted"/>
<sequence length="123" mass="13507">MSAVRTSLGDELRSVVYFTPSAFDILYTRQDLYGSTDDARTAKSQLVEFERTGFAEGPIRTAIARREGGSDIGPYEFTVRFHEDGFVVRVIHGDVGVLFTTDSMDVNGFEDAATAVTGLLDEN</sequence>
<dbReference type="Pfam" id="PF24366">
    <property type="entry name" value="DUF7522"/>
    <property type="match status" value="1"/>
</dbReference>
<keyword evidence="2" id="KW-1185">Reference proteome</keyword>
<gene>
    <name evidence="1" type="ORF">I7X12_06320</name>
</gene>
<dbReference type="Proteomes" id="UP000595001">
    <property type="component" value="Chromosome"/>
</dbReference>
<name>A0A7T3G0W2_9EURY</name>
<protein>
    <submittedName>
        <fullName evidence="1">Uncharacterized protein</fullName>
    </submittedName>
</protein>
<reference evidence="1 2" key="1">
    <citation type="submission" date="2020-12" db="EMBL/GenBank/DDBJ databases">
        <title>Halosimplex halophilum sp. nov. and Halosimplex salinum sp. nov., two new members of the genus Halosimplex.</title>
        <authorList>
            <person name="Cui H.L."/>
        </authorList>
    </citation>
    <scope>NUCLEOTIDE SEQUENCE [LARGE SCALE GENOMIC DNA]</scope>
    <source>
        <strain evidence="1 2">YGH94</strain>
    </source>
</reference>
<evidence type="ECO:0000313" key="1">
    <source>
        <dbReference type="EMBL" id="QPV64232.1"/>
    </source>
</evidence>
<dbReference type="KEGG" id="hlt:I7X12_06320"/>
<dbReference type="EMBL" id="CP065856">
    <property type="protein sequence ID" value="QPV64232.1"/>
    <property type="molecule type" value="Genomic_DNA"/>
</dbReference>
<dbReference type="AlphaFoldDB" id="A0A7T3G0W2"/>
<dbReference type="OrthoDB" id="256252at2157"/>
<evidence type="ECO:0000313" key="2">
    <source>
        <dbReference type="Proteomes" id="UP000595001"/>
    </source>
</evidence>